<dbReference type="SUPFAM" id="SSF52317">
    <property type="entry name" value="Class I glutamine amidotransferase-like"/>
    <property type="match status" value="1"/>
</dbReference>
<dbReference type="RefSeq" id="XP_008620128.1">
    <property type="nucleotide sequence ID" value="XM_008621906.1"/>
</dbReference>
<dbReference type="InterPro" id="IPR052158">
    <property type="entry name" value="INH-QAR"/>
</dbReference>
<dbReference type="EMBL" id="JH767231">
    <property type="protein sequence ID" value="EQC26443.1"/>
    <property type="molecule type" value="Genomic_DNA"/>
</dbReference>
<dbReference type="GeneID" id="19956451"/>
<dbReference type="OrthoDB" id="543156at2759"/>
<dbReference type="InParanoid" id="T0R336"/>
<dbReference type="CDD" id="cd03139">
    <property type="entry name" value="GATase1_PfpI_2"/>
    <property type="match status" value="1"/>
</dbReference>
<feature type="domain" description="DJ-1/PfpI" evidence="1">
    <location>
        <begin position="9"/>
        <end position="175"/>
    </location>
</feature>
<evidence type="ECO:0000313" key="3">
    <source>
        <dbReference type="Proteomes" id="UP000030762"/>
    </source>
</evidence>
<dbReference type="InterPro" id="IPR002818">
    <property type="entry name" value="DJ-1/PfpI"/>
</dbReference>
<name>T0R336_SAPDV</name>
<organism evidence="2 3">
    <name type="scientific">Saprolegnia diclina (strain VS20)</name>
    <dbReference type="NCBI Taxonomy" id="1156394"/>
    <lineage>
        <taxon>Eukaryota</taxon>
        <taxon>Sar</taxon>
        <taxon>Stramenopiles</taxon>
        <taxon>Oomycota</taxon>
        <taxon>Saprolegniomycetes</taxon>
        <taxon>Saprolegniales</taxon>
        <taxon>Saprolegniaceae</taxon>
        <taxon>Saprolegnia</taxon>
    </lineage>
</organism>
<dbReference type="Pfam" id="PF01965">
    <property type="entry name" value="DJ-1_PfpI"/>
    <property type="match status" value="1"/>
</dbReference>
<dbReference type="PANTHER" id="PTHR43130">
    <property type="entry name" value="ARAC-FAMILY TRANSCRIPTIONAL REGULATOR"/>
    <property type="match status" value="1"/>
</dbReference>
<dbReference type="STRING" id="1156394.T0R336"/>
<reference evidence="2 3" key="1">
    <citation type="submission" date="2012-04" db="EMBL/GenBank/DDBJ databases">
        <title>The Genome Sequence of Saprolegnia declina VS20.</title>
        <authorList>
            <consortium name="The Broad Institute Genome Sequencing Platform"/>
            <person name="Russ C."/>
            <person name="Nusbaum C."/>
            <person name="Tyler B."/>
            <person name="van West P."/>
            <person name="Dieguez-Uribeondo J."/>
            <person name="de Bruijn I."/>
            <person name="Tripathy S."/>
            <person name="Jiang R."/>
            <person name="Young S.K."/>
            <person name="Zeng Q."/>
            <person name="Gargeya S."/>
            <person name="Fitzgerald M."/>
            <person name="Haas B."/>
            <person name="Abouelleil A."/>
            <person name="Alvarado L."/>
            <person name="Arachchi H.M."/>
            <person name="Berlin A."/>
            <person name="Chapman S.B."/>
            <person name="Goldberg J."/>
            <person name="Griggs A."/>
            <person name="Gujja S."/>
            <person name="Hansen M."/>
            <person name="Howarth C."/>
            <person name="Imamovic A."/>
            <person name="Larimer J."/>
            <person name="McCowen C."/>
            <person name="Montmayeur A."/>
            <person name="Murphy C."/>
            <person name="Neiman D."/>
            <person name="Pearson M."/>
            <person name="Priest M."/>
            <person name="Roberts A."/>
            <person name="Saif S."/>
            <person name="Shea T."/>
            <person name="Sisk P."/>
            <person name="Sykes S."/>
            <person name="Wortman J."/>
            <person name="Nusbaum C."/>
            <person name="Birren B."/>
        </authorList>
    </citation>
    <scope>NUCLEOTIDE SEQUENCE [LARGE SCALE GENOMIC DNA]</scope>
    <source>
        <strain evidence="2 3">VS20</strain>
    </source>
</reference>
<gene>
    <name evidence="2" type="ORF">SDRG_15724</name>
</gene>
<dbReference type="Gene3D" id="3.40.50.880">
    <property type="match status" value="1"/>
</dbReference>
<dbReference type="AlphaFoldDB" id="T0R336"/>
<evidence type="ECO:0000259" key="1">
    <source>
        <dbReference type="Pfam" id="PF01965"/>
    </source>
</evidence>
<proteinExistence type="predicted"/>
<dbReference type="VEuPathDB" id="FungiDB:SDRG_15724"/>
<accession>T0R336</accession>
<dbReference type="Proteomes" id="UP000030762">
    <property type="component" value="Unassembled WGS sequence"/>
</dbReference>
<dbReference type="PANTHER" id="PTHR43130:SF15">
    <property type="entry name" value="THIJ_PFPI FAMILY PROTEIN (AFU_ORTHOLOGUE AFUA_5G14240)"/>
    <property type="match status" value="1"/>
</dbReference>
<dbReference type="eggNOG" id="ENOG502S46I">
    <property type="taxonomic scope" value="Eukaryota"/>
</dbReference>
<keyword evidence="3" id="KW-1185">Reference proteome</keyword>
<dbReference type="OMA" id="VHPHTRF"/>
<sequence>MTTNRKLVVGILVFPGFATLDIAGPLQFFEQLEDGIETVLIAREAGTLYSRPPAGGCPIVASYAFASAPALDVLLVPGGKGCRSLFHDAAYQDFIKYHSSRVQYVLSVCTGSGFLAACGLLDGKRATTNKVAFREIQMLGDGRVQWIKHARWVVDGNIWTSSGVTAGMDMVCAFLTSLFGPDRLQQILNVIEYTPAIDAGNDPFAFLAES</sequence>
<evidence type="ECO:0000313" key="2">
    <source>
        <dbReference type="EMBL" id="EQC26443.1"/>
    </source>
</evidence>
<dbReference type="InterPro" id="IPR029062">
    <property type="entry name" value="Class_I_gatase-like"/>
</dbReference>
<protein>
    <recommendedName>
        <fullName evidence="1">DJ-1/PfpI domain-containing protein</fullName>
    </recommendedName>
</protein>